<reference evidence="1 2" key="1">
    <citation type="journal article" date="2019" name="Int. J. Syst. Evol. Microbiol.">
        <title>The Global Catalogue of Microorganisms (GCM) 10K type strain sequencing project: providing services to taxonomists for standard genome sequencing and annotation.</title>
        <authorList>
            <consortium name="The Broad Institute Genomics Platform"/>
            <consortium name="The Broad Institute Genome Sequencing Center for Infectious Disease"/>
            <person name="Wu L."/>
            <person name="Ma J."/>
        </authorList>
    </citation>
    <scope>NUCLEOTIDE SEQUENCE [LARGE SCALE GENOMIC DNA]</scope>
    <source>
        <strain evidence="1 2">JCM 6305</strain>
    </source>
</reference>
<organism evidence="1 2">
    <name type="scientific">Streptomyces macrosporus</name>
    <dbReference type="NCBI Taxonomy" id="44032"/>
    <lineage>
        <taxon>Bacteria</taxon>
        <taxon>Bacillati</taxon>
        <taxon>Actinomycetota</taxon>
        <taxon>Actinomycetes</taxon>
        <taxon>Kitasatosporales</taxon>
        <taxon>Streptomycetaceae</taxon>
        <taxon>Streptomyces</taxon>
    </lineage>
</organism>
<name>A0ABN3KBN2_9ACTN</name>
<evidence type="ECO:0008006" key="3">
    <source>
        <dbReference type="Google" id="ProtNLM"/>
    </source>
</evidence>
<accession>A0ABN3KBN2</accession>
<gene>
    <name evidence="1" type="ORF">GCM10010405_43530</name>
</gene>
<proteinExistence type="predicted"/>
<sequence length="143" mass="15745">MGMPITWALAGPKLDEREVLTAMLDREPHLAADRPGLLLIAAKGFAAKEFEADLARQGIRLLRPSFDREENRAGEPLLKLVRRLIESVNDTLKGRLGLEQHGGRTFERVAVRIAQRILAMAAAIRHTHHIGAPTTGSLIACDQ</sequence>
<evidence type="ECO:0000313" key="2">
    <source>
        <dbReference type="Proteomes" id="UP001501638"/>
    </source>
</evidence>
<comment type="caution">
    <text evidence="1">The sequence shown here is derived from an EMBL/GenBank/DDBJ whole genome shotgun (WGS) entry which is preliminary data.</text>
</comment>
<protein>
    <recommendedName>
        <fullName evidence="3">Transposase</fullName>
    </recommendedName>
</protein>
<keyword evidence="2" id="KW-1185">Reference proteome</keyword>
<dbReference type="Proteomes" id="UP001501638">
    <property type="component" value="Unassembled WGS sequence"/>
</dbReference>
<evidence type="ECO:0000313" key="1">
    <source>
        <dbReference type="EMBL" id="GAA2454913.1"/>
    </source>
</evidence>
<dbReference type="EMBL" id="BAAASZ010000030">
    <property type="protein sequence ID" value="GAA2454913.1"/>
    <property type="molecule type" value="Genomic_DNA"/>
</dbReference>